<keyword evidence="1" id="KW-0732">Signal</keyword>
<dbReference type="GO" id="GO:0005975">
    <property type="term" value="P:carbohydrate metabolic process"/>
    <property type="evidence" value="ECO:0007669"/>
    <property type="project" value="InterPro"/>
</dbReference>
<name>A0A562R219_9BURK</name>
<feature type="chain" id="PRO_5021865906" description="Glycoside hydrolase family 65" evidence="1">
    <location>
        <begin position="24"/>
        <end position="710"/>
    </location>
</feature>
<dbReference type="EMBL" id="VLLB01000008">
    <property type="protein sequence ID" value="TWI62634.1"/>
    <property type="molecule type" value="Genomic_DNA"/>
</dbReference>
<evidence type="ECO:0008006" key="4">
    <source>
        <dbReference type="Google" id="ProtNLM"/>
    </source>
</evidence>
<evidence type="ECO:0000256" key="1">
    <source>
        <dbReference type="SAM" id="SignalP"/>
    </source>
</evidence>
<dbReference type="RefSeq" id="WP_199754681.1">
    <property type="nucleotide sequence ID" value="NZ_VLLB01000008.1"/>
</dbReference>
<sequence>MKHLASTPFLGITLLFAVAGAHAAPPIDRPALVQRHNPHLRAIDPMAPLSVGNGRFAFTADVTGLQSLPALYHDQGTPLETQARWSWHEDANPNHFKLSDVNRDYTSWGRTVGYPMNTKVPAGQWLRENPHVQPLPQIGFVLTGRDARALTAADVTGIDQRLDMWQGRLDSRVQVLGRPVTVSSAVDPASDTLALRIRSPLFASGRLAVRIALPYGYRGSDHHNPPLDFSNATAHRTKVLKQTGTQLVLEHARDASRYAMTLASAAAITIRHPESHVFEVTPKAGETLELTISFAQDGTPAITRSKTVFAASEKHWDAFWRSGAAIDFSGSRDPRAAELERRVVLSQYLTALQLGDTLPASESGLTTSTWYGKHHTEMVWWHTAHFALWGRPEYTARTLTWFQKTLPVARAVAAERGLQGARWMKMTGPGGRESPGGNPMIVWNQPHPIHLAELLYRANPTRETLERYRELVFDTAQCMASMLNWDEKNNRYVLGPPLWIAQEIYDQGTSMNPTYELSYWARGLEIAQQWRERLGMPRDADWDKRRTHLSALPQKDGKYVALESTPDTWDNVDSRHDHPSFLMALGQLPGDGVDRRIMRNTLDAVLAKWDWATKIWGWDYPMIAMTAARLDAPDLAVGVLLKSDGPNNSYTQAGHNPNTKLPVYLPGNGALLAAVGMMAGGWDGGPDRPTPGFPADGSWTVRAEGFRKLP</sequence>
<organism evidence="2 3">
    <name type="scientific">Pseudoduganella lurida</name>
    <dbReference type="NCBI Taxonomy" id="1036180"/>
    <lineage>
        <taxon>Bacteria</taxon>
        <taxon>Pseudomonadati</taxon>
        <taxon>Pseudomonadota</taxon>
        <taxon>Betaproteobacteria</taxon>
        <taxon>Burkholderiales</taxon>
        <taxon>Oxalobacteraceae</taxon>
        <taxon>Telluria group</taxon>
        <taxon>Pseudoduganella</taxon>
    </lineage>
</organism>
<evidence type="ECO:0000313" key="3">
    <source>
        <dbReference type="Proteomes" id="UP000318431"/>
    </source>
</evidence>
<reference evidence="2 3" key="1">
    <citation type="journal article" date="2015" name="Stand. Genomic Sci.">
        <title>Genomic Encyclopedia of Bacterial and Archaeal Type Strains, Phase III: the genomes of soil and plant-associated and newly described type strains.</title>
        <authorList>
            <person name="Whitman W.B."/>
            <person name="Woyke T."/>
            <person name="Klenk H.P."/>
            <person name="Zhou Y."/>
            <person name="Lilburn T.G."/>
            <person name="Beck B.J."/>
            <person name="De Vos P."/>
            <person name="Vandamme P."/>
            <person name="Eisen J.A."/>
            <person name="Garrity G."/>
            <person name="Hugenholtz P."/>
            <person name="Kyrpides N.C."/>
        </authorList>
    </citation>
    <scope>NUCLEOTIDE SEQUENCE [LARGE SCALE GENOMIC DNA]</scope>
    <source>
        <strain evidence="2 3">CGMCC 1.10822</strain>
    </source>
</reference>
<feature type="signal peptide" evidence="1">
    <location>
        <begin position="1"/>
        <end position="23"/>
    </location>
</feature>
<comment type="caution">
    <text evidence="2">The sequence shown here is derived from an EMBL/GenBank/DDBJ whole genome shotgun (WGS) entry which is preliminary data.</text>
</comment>
<dbReference type="InterPro" id="IPR012341">
    <property type="entry name" value="6hp_glycosidase-like_sf"/>
</dbReference>
<dbReference type="InterPro" id="IPR008928">
    <property type="entry name" value="6-hairpin_glycosidase_sf"/>
</dbReference>
<evidence type="ECO:0000313" key="2">
    <source>
        <dbReference type="EMBL" id="TWI62634.1"/>
    </source>
</evidence>
<accession>A0A562R219</accession>
<dbReference type="Gene3D" id="1.50.10.10">
    <property type="match status" value="1"/>
</dbReference>
<dbReference type="AlphaFoldDB" id="A0A562R219"/>
<keyword evidence="3" id="KW-1185">Reference proteome</keyword>
<dbReference type="SUPFAM" id="SSF48208">
    <property type="entry name" value="Six-hairpin glycosidases"/>
    <property type="match status" value="1"/>
</dbReference>
<dbReference type="Proteomes" id="UP000318431">
    <property type="component" value="Unassembled WGS sequence"/>
</dbReference>
<protein>
    <recommendedName>
        <fullName evidence="4">Glycoside hydrolase family 65</fullName>
    </recommendedName>
</protein>
<proteinExistence type="predicted"/>
<gene>
    <name evidence="2" type="ORF">IP91_04156</name>
</gene>